<reference evidence="2 3" key="1">
    <citation type="submission" date="2020-10" db="EMBL/GenBank/DDBJ databases">
        <title>Connecting structure to function with the recovery of over 1000 high-quality activated sludge metagenome-assembled genomes encoding full-length rRNA genes using long-read sequencing.</title>
        <authorList>
            <person name="Singleton C.M."/>
            <person name="Petriglieri F."/>
            <person name="Kristensen J.M."/>
            <person name="Kirkegaard R.H."/>
            <person name="Michaelsen T.Y."/>
            <person name="Andersen M.H."/>
            <person name="Karst S.M."/>
            <person name="Dueholm M.S."/>
            <person name="Nielsen P.H."/>
            <person name="Albertsen M."/>
        </authorList>
    </citation>
    <scope>NUCLEOTIDE SEQUENCE [LARGE SCALE GENOMIC DNA]</scope>
    <source>
        <strain evidence="2">OdNE_18-Q3-R46-58_MAXAC.008</strain>
    </source>
</reference>
<dbReference type="PANTHER" id="PTHR33747">
    <property type="entry name" value="UPF0225 PROTEIN SCO1677"/>
    <property type="match status" value="1"/>
</dbReference>
<evidence type="ECO:0000259" key="1">
    <source>
        <dbReference type="Pfam" id="PF17775"/>
    </source>
</evidence>
<feature type="domain" description="YchJ-like middle NTF2-like" evidence="1">
    <location>
        <begin position="29"/>
        <end position="128"/>
    </location>
</feature>
<comment type="caution">
    <text evidence="2">The sequence shown here is derived from an EMBL/GenBank/DDBJ whole genome shotgun (WGS) entry which is preliminary data.</text>
</comment>
<name>A0A936EZU5_9BACT</name>
<dbReference type="Pfam" id="PF17775">
    <property type="entry name" value="YchJ_M-like"/>
    <property type="match status" value="1"/>
</dbReference>
<evidence type="ECO:0000313" key="3">
    <source>
        <dbReference type="Proteomes" id="UP000709959"/>
    </source>
</evidence>
<protein>
    <submittedName>
        <fullName evidence="2">YchJ family protein</fullName>
    </submittedName>
</protein>
<gene>
    <name evidence="2" type="ORF">IPN91_02660</name>
</gene>
<dbReference type="AlphaFoldDB" id="A0A936EZU5"/>
<evidence type="ECO:0000313" key="2">
    <source>
        <dbReference type="EMBL" id="MBK8571544.1"/>
    </source>
</evidence>
<dbReference type="InterPro" id="IPR032710">
    <property type="entry name" value="NTF2-like_dom_sf"/>
</dbReference>
<dbReference type="EMBL" id="JADKCH010000001">
    <property type="protein sequence ID" value="MBK8571544.1"/>
    <property type="molecule type" value="Genomic_DNA"/>
</dbReference>
<dbReference type="Gene3D" id="3.10.450.50">
    <property type="match status" value="1"/>
</dbReference>
<sequence>MSRPCPCTSKHPYDRCCGPYHSGGKVPETAEQLMRSRFSAYALGKADYLIATRPEAKRAEENREELAAYCKSVQAVGLKIVGREKGGKDDETGIVTFHASLQSNGRRTLHIETSTFVRENGRWVYVDGVVKE</sequence>
<dbReference type="Proteomes" id="UP000709959">
    <property type="component" value="Unassembled WGS sequence"/>
</dbReference>
<dbReference type="SUPFAM" id="SSF54427">
    <property type="entry name" value="NTF2-like"/>
    <property type="match status" value="1"/>
</dbReference>
<dbReference type="InterPro" id="IPR048469">
    <property type="entry name" value="YchJ-like_M"/>
</dbReference>
<accession>A0A936EZU5</accession>
<organism evidence="2 3">
    <name type="scientific">Candidatus Geothrix odensensis</name>
    <dbReference type="NCBI Taxonomy" id="2954440"/>
    <lineage>
        <taxon>Bacteria</taxon>
        <taxon>Pseudomonadati</taxon>
        <taxon>Acidobacteriota</taxon>
        <taxon>Holophagae</taxon>
        <taxon>Holophagales</taxon>
        <taxon>Holophagaceae</taxon>
        <taxon>Geothrix</taxon>
    </lineage>
</organism>
<dbReference type="PANTHER" id="PTHR33747:SF1">
    <property type="entry name" value="ADENYLATE CYCLASE-ASSOCIATED CAP C-TERMINAL DOMAIN-CONTAINING PROTEIN"/>
    <property type="match status" value="1"/>
</dbReference>
<proteinExistence type="predicted"/>